<protein>
    <submittedName>
        <fullName evidence="1">Uncharacterized protein</fullName>
    </submittedName>
</protein>
<accession>A0AAV4THJ5</accession>
<evidence type="ECO:0000313" key="2">
    <source>
        <dbReference type="Proteomes" id="UP001054837"/>
    </source>
</evidence>
<comment type="caution">
    <text evidence="1">The sequence shown here is derived from an EMBL/GenBank/DDBJ whole genome shotgun (WGS) entry which is preliminary data.</text>
</comment>
<proteinExistence type="predicted"/>
<keyword evidence="2" id="KW-1185">Reference proteome</keyword>
<evidence type="ECO:0000313" key="1">
    <source>
        <dbReference type="EMBL" id="GIY45795.1"/>
    </source>
</evidence>
<sequence>MPMRPDGAVSTLTRYTGYVQLEIINSVRQGVVETMKYYSSYKQHLGYTHLHKCASGVRLASAYLMWQASVLVQPRFLAGTDSSHRRKWPRPAEVFDRRCVMAHPYSA</sequence>
<organism evidence="1 2">
    <name type="scientific">Caerostris darwini</name>
    <dbReference type="NCBI Taxonomy" id="1538125"/>
    <lineage>
        <taxon>Eukaryota</taxon>
        <taxon>Metazoa</taxon>
        <taxon>Ecdysozoa</taxon>
        <taxon>Arthropoda</taxon>
        <taxon>Chelicerata</taxon>
        <taxon>Arachnida</taxon>
        <taxon>Araneae</taxon>
        <taxon>Araneomorphae</taxon>
        <taxon>Entelegynae</taxon>
        <taxon>Araneoidea</taxon>
        <taxon>Araneidae</taxon>
        <taxon>Caerostris</taxon>
    </lineage>
</organism>
<reference evidence="1 2" key="1">
    <citation type="submission" date="2021-06" db="EMBL/GenBank/DDBJ databases">
        <title>Caerostris darwini draft genome.</title>
        <authorList>
            <person name="Kono N."/>
            <person name="Arakawa K."/>
        </authorList>
    </citation>
    <scope>NUCLEOTIDE SEQUENCE [LARGE SCALE GENOMIC DNA]</scope>
</reference>
<name>A0AAV4THJ5_9ARAC</name>
<dbReference type="AlphaFoldDB" id="A0AAV4THJ5"/>
<gene>
    <name evidence="1" type="ORF">CDAR_544221</name>
</gene>
<dbReference type="EMBL" id="BPLQ01009658">
    <property type="protein sequence ID" value="GIY45795.1"/>
    <property type="molecule type" value="Genomic_DNA"/>
</dbReference>
<dbReference type="Proteomes" id="UP001054837">
    <property type="component" value="Unassembled WGS sequence"/>
</dbReference>